<keyword evidence="8" id="KW-0813">Transport</keyword>
<dbReference type="GO" id="GO:0005248">
    <property type="term" value="F:voltage-gated sodium channel activity"/>
    <property type="evidence" value="ECO:0007669"/>
    <property type="project" value="TreeGrafter"/>
</dbReference>
<comment type="caution">
    <text evidence="7">The sequence shown here is derived from an EMBL/GenBank/DDBJ whole genome shotgun (WGS) entry which is preliminary data.</text>
</comment>
<feature type="transmembrane region" description="Helical" evidence="5">
    <location>
        <begin position="301"/>
        <end position="320"/>
    </location>
</feature>
<comment type="subcellular location">
    <subcellularLocation>
        <location evidence="1">Membrane</location>
        <topology evidence="1">Multi-pass membrane protein</topology>
    </subcellularLocation>
</comment>
<evidence type="ECO:0000256" key="4">
    <source>
        <dbReference type="ARBA" id="ARBA00023136"/>
    </source>
</evidence>
<organism evidence="7">
    <name type="scientific">Cladocopium goreaui</name>
    <dbReference type="NCBI Taxonomy" id="2562237"/>
    <lineage>
        <taxon>Eukaryota</taxon>
        <taxon>Sar</taxon>
        <taxon>Alveolata</taxon>
        <taxon>Dinophyceae</taxon>
        <taxon>Suessiales</taxon>
        <taxon>Symbiodiniaceae</taxon>
        <taxon>Cladocopium</taxon>
    </lineage>
</organism>
<reference evidence="7" key="1">
    <citation type="submission" date="2022-10" db="EMBL/GenBank/DDBJ databases">
        <authorList>
            <person name="Chen Y."/>
            <person name="Dougan E. K."/>
            <person name="Chan C."/>
            <person name="Rhodes N."/>
            <person name="Thang M."/>
        </authorList>
    </citation>
    <scope>NUCLEOTIDE SEQUENCE</scope>
</reference>
<sequence length="571" mass="63557">MAGNSISTSVLDAEDSRPLANLDFEELAADGGSLGIVLSYLEKQHRIIMDALTYQDEMLRSINHRVEREGSTVPALPEFRFHAMSSGLTNGLGTGSAGSAGSNAVKASKDSAKLRSPGEHSVAASLFTSYSQDDLMLRLGASQAVSPVRSQGQDPTRTKGPTETLVQRITRHVAFDIFFGAVVVTNAIFIGIDVGFHVGQSESRDVSFKVIQYVYTLAFTVEIFFRIGAEWHDGWTCRGEDRAWNCFDLFIVMVAWFEVSIDVIHATTDTQMDSIAGVIRVLRFVMALRTLVTSILSTLKAVFWALLLLFLIIYIFALLFTQAVDEFIFKENKIDQLTPEEASASDQYFGTLFHSMLTLFMSIAGGVSWEDAIAPLMAISTVWLLAFLFYVSFTYFAVLNVVTGVFCQSAIESAQQDRAAVVQSMLENKEAHLSKMRAVFSEIRENSPSNAEGDEAITFAMLEEKINSPTVQQLLETLGGPGAAPVGAKTWWLEWWWKACLQEFFMGCLRLGGNARGLELGKVLQDQQWLIRSQGKFQNFVEMELSQINEAVTRDWERVPYAPKWLAYWKS</sequence>
<dbReference type="InterPro" id="IPR043203">
    <property type="entry name" value="VGCC_Ca_Na"/>
</dbReference>
<dbReference type="InterPro" id="IPR005821">
    <property type="entry name" value="Ion_trans_dom"/>
</dbReference>
<protein>
    <submittedName>
        <fullName evidence="8">Sodium channel protein type 4 subunit alpha B (Voltage-gated sodium channel subunit alpha Nav1.4b)</fullName>
    </submittedName>
</protein>
<dbReference type="InterPro" id="IPR027359">
    <property type="entry name" value="Volt_channel_dom_sf"/>
</dbReference>
<feature type="transmembrane region" description="Helical" evidence="5">
    <location>
        <begin position="210"/>
        <end position="229"/>
    </location>
</feature>
<dbReference type="EMBL" id="CAMXCT020002118">
    <property type="protein sequence ID" value="CAL1149196.1"/>
    <property type="molecule type" value="Genomic_DNA"/>
</dbReference>
<name>A0A9P1CQW4_9DINO</name>
<evidence type="ECO:0000256" key="2">
    <source>
        <dbReference type="ARBA" id="ARBA00022692"/>
    </source>
</evidence>
<keyword evidence="8" id="KW-0407">Ion channel</keyword>
<dbReference type="AlphaFoldDB" id="A0A9P1CQW4"/>
<proteinExistence type="predicted"/>
<dbReference type="SUPFAM" id="SSF81324">
    <property type="entry name" value="Voltage-gated potassium channels"/>
    <property type="match status" value="1"/>
</dbReference>
<evidence type="ECO:0000256" key="3">
    <source>
        <dbReference type="ARBA" id="ARBA00022989"/>
    </source>
</evidence>
<dbReference type="EMBL" id="CAMXCT030002118">
    <property type="protein sequence ID" value="CAL4783133.1"/>
    <property type="molecule type" value="Genomic_DNA"/>
</dbReference>
<evidence type="ECO:0000256" key="5">
    <source>
        <dbReference type="SAM" id="Phobius"/>
    </source>
</evidence>
<evidence type="ECO:0000313" key="8">
    <source>
        <dbReference type="EMBL" id="CAL4783133.1"/>
    </source>
</evidence>
<keyword evidence="8" id="KW-0406">Ion transport</keyword>
<keyword evidence="4 5" id="KW-0472">Membrane</keyword>
<dbReference type="EMBL" id="CAMXCT010002118">
    <property type="protein sequence ID" value="CAI3995821.1"/>
    <property type="molecule type" value="Genomic_DNA"/>
</dbReference>
<reference evidence="8 9" key="2">
    <citation type="submission" date="2024-05" db="EMBL/GenBank/DDBJ databases">
        <authorList>
            <person name="Chen Y."/>
            <person name="Shah S."/>
            <person name="Dougan E. K."/>
            <person name="Thang M."/>
            <person name="Chan C."/>
        </authorList>
    </citation>
    <scope>NUCLEOTIDE SEQUENCE [LARGE SCALE GENOMIC DNA]</scope>
</reference>
<evidence type="ECO:0000313" key="9">
    <source>
        <dbReference type="Proteomes" id="UP001152797"/>
    </source>
</evidence>
<keyword evidence="3 5" id="KW-1133">Transmembrane helix</keyword>
<keyword evidence="2 5" id="KW-0812">Transmembrane</keyword>
<dbReference type="Proteomes" id="UP001152797">
    <property type="component" value="Unassembled WGS sequence"/>
</dbReference>
<dbReference type="Gene3D" id="1.20.120.350">
    <property type="entry name" value="Voltage-gated potassium channels. Chain C"/>
    <property type="match status" value="1"/>
</dbReference>
<keyword evidence="9" id="KW-1185">Reference proteome</keyword>
<evidence type="ECO:0000256" key="1">
    <source>
        <dbReference type="ARBA" id="ARBA00004141"/>
    </source>
</evidence>
<feature type="domain" description="Ion transport" evidence="6">
    <location>
        <begin position="174"/>
        <end position="406"/>
    </location>
</feature>
<gene>
    <name evidence="7" type="ORF">C1SCF055_LOCUS22347</name>
</gene>
<feature type="transmembrane region" description="Helical" evidence="5">
    <location>
        <begin position="348"/>
        <end position="369"/>
    </location>
</feature>
<evidence type="ECO:0000259" key="6">
    <source>
        <dbReference type="Pfam" id="PF00520"/>
    </source>
</evidence>
<dbReference type="GO" id="GO:0001518">
    <property type="term" value="C:voltage-gated sodium channel complex"/>
    <property type="evidence" value="ECO:0007669"/>
    <property type="project" value="TreeGrafter"/>
</dbReference>
<dbReference type="Gene3D" id="1.10.287.70">
    <property type="match status" value="1"/>
</dbReference>
<dbReference type="OrthoDB" id="431647at2759"/>
<accession>A0A9P1CQW4</accession>
<feature type="transmembrane region" description="Helical" evidence="5">
    <location>
        <begin position="376"/>
        <end position="398"/>
    </location>
</feature>
<dbReference type="PANTHER" id="PTHR10037:SF62">
    <property type="entry name" value="SODIUM CHANNEL PROTEIN 60E"/>
    <property type="match status" value="1"/>
</dbReference>
<dbReference type="Pfam" id="PF00520">
    <property type="entry name" value="Ion_trans"/>
    <property type="match status" value="1"/>
</dbReference>
<feature type="transmembrane region" description="Helical" evidence="5">
    <location>
        <begin position="177"/>
        <end position="198"/>
    </location>
</feature>
<dbReference type="PANTHER" id="PTHR10037">
    <property type="entry name" value="VOLTAGE-GATED CATION CHANNEL CALCIUM AND SODIUM"/>
    <property type="match status" value="1"/>
</dbReference>
<evidence type="ECO:0000313" key="7">
    <source>
        <dbReference type="EMBL" id="CAI3995821.1"/>
    </source>
</evidence>